<dbReference type="Gene3D" id="3.30.160.150">
    <property type="entry name" value="Lipoprotein like domain"/>
    <property type="match status" value="1"/>
</dbReference>
<proteinExistence type="predicted"/>
<evidence type="ECO:0000313" key="2">
    <source>
        <dbReference type="Proteomes" id="UP000294547"/>
    </source>
</evidence>
<accession>A0A4R6RDT9</accession>
<keyword evidence="2" id="KW-1185">Reference proteome</keyword>
<dbReference type="OrthoDB" id="7678210at2"/>
<dbReference type="InterPro" id="IPR006311">
    <property type="entry name" value="TAT_signal"/>
</dbReference>
<dbReference type="EMBL" id="SNXY01000008">
    <property type="protein sequence ID" value="TDP84360.1"/>
    <property type="molecule type" value="Genomic_DNA"/>
</dbReference>
<dbReference type="RefSeq" id="WP_126540368.1">
    <property type="nucleotide sequence ID" value="NZ_BSPM01000002.1"/>
</dbReference>
<dbReference type="AlphaFoldDB" id="A0A4R6RDT9"/>
<dbReference type="GO" id="GO:0043165">
    <property type="term" value="P:Gram-negative-bacterium-type cell outer membrane assembly"/>
    <property type="evidence" value="ECO:0007669"/>
    <property type="project" value="InterPro"/>
</dbReference>
<dbReference type="Pfam" id="PF04390">
    <property type="entry name" value="LptE"/>
    <property type="match status" value="1"/>
</dbReference>
<gene>
    <name evidence="1" type="ORF">EDD54_2967</name>
</gene>
<dbReference type="Proteomes" id="UP000294547">
    <property type="component" value="Unassembled WGS sequence"/>
</dbReference>
<name>A0A4R6RDT9_9HYPH</name>
<dbReference type="PROSITE" id="PS51257">
    <property type="entry name" value="PROKAR_LIPOPROTEIN"/>
    <property type="match status" value="1"/>
</dbReference>
<dbReference type="GO" id="GO:0019867">
    <property type="term" value="C:outer membrane"/>
    <property type="evidence" value="ECO:0007669"/>
    <property type="project" value="InterPro"/>
</dbReference>
<dbReference type="InterPro" id="IPR007485">
    <property type="entry name" value="LPS_assembly_LptE"/>
</dbReference>
<keyword evidence="1" id="KW-0449">Lipoprotein</keyword>
<sequence>MSSPDRRTRRAALAALALAGAALLGGCQVRPLYAERSTPGGTEVGTVEALGRIAIERQTDRFGQSLMNELIFALRGGAALADPVYTLKLIVTQQKTELNIQEREEVPTSNLVAITVSYTLTENVTGRVVAHGTTYDTVTYDFSSQRFANLRAQRDAEDRAAKTIAQEIRLRLAGALAGTN</sequence>
<evidence type="ECO:0000313" key="1">
    <source>
        <dbReference type="EMBL" id="TDP84360.1"/>
    </source>
</evidence>
<organism evidence="1 2">
    <name type="scientific">Oharaeibacter diazotrophicus</name>
    <dbReference type="NCBI Taxonomy" id="1920512"/>
    <lineage>
        <taxon>Bacteria</taxon>
        <taxon>Pseudomonadati</taxon>
        <taxon>Pseudomonadota</taxon>
        <taxon>Alphaproteobacteria</taxon>
        <taxon>Hyphomicrobiales</taxon>
        <taxon>Pleomorphomonadaceae</taxon>
        <taxon>Oharaeibacter</taxon>
    </lineage>
</organism>
<comment type="caution">
    <text evidence="1">The sequence shown here is derived from an EMBL/GenBank/DDBJ whole genome shotgun (WGS) entry which is preliminary data.</text>
</comment>
<reference evidence="1 2" key="1">
    <citation type="submission" date="2019-03" db="EMBL/GenBank/DDBJ databases">
        <title>Genomic Encyclopedia of Type Strains, Phase IV (KMG-IV): sequencing the most valuable type-strain genomes for metagenomic binning, comparative biology and taxonomic classification.</title>
        <authorList>
            <person name="Goeker M."/>
        </authorList>
    </citation>
    <scope>NUCLEOTIDE SEQUENCE [LARGE SCALE GENOMIC DNA]</scope>
    <source>
        <strain evidence="1 2">DSM 102969</strain>
    </source>
</reference>
<protein>
    <submittedName>
        <fullName evidence="1">LPS-assembly lipoprotein</fullName>
    </submittedName>
</protein>
<dbReference type="PROSITE" id="PS51318">
    <property type="entry name" value="TAT"/>
    <property type="match status" value="1"/>
</dbReference>